<feature type="compositionally biased region" description="Polar residues" evidence="1">
    <location>
        <begin position="49"/>
        <end position="62"/>
    </location>
</feature>
<organism evidence="3 4">
    <name type="scientific">Jimgerdemannia flammicorona</name>
    <dbReference type="NCBI Taxonomy" id="994334"/>
    <lineage>
        <taxon>Eukaryota</taxon>
        <taxon>Fungi</taxon>
        <taxon>Fungi incertae sedis</taxon>
        <taxon>Mucoromycota</taxon>
        <taxon>Mucoromycotina</taxon>
        <taxon>Endogonomycetes</taxon>
        <taxon>Endogonales</taxon>
        <taxon>Endogonaceae</taxon>
        <taxon>Jimgerdemannia</taxon>
    </lineage>
</organism>
<evidence type="ECO:0000256" key="1">
    <source>
        <dbReference type="SAM" id="MobiDB-lite"/>
    </source>
</evidence>
<dbReference type="EMBL" id="RBNI01018072">
    <property type="protein sequence ID" value="RUO97179.1"/>
    <property type="molecule type" value="Genomic_DNA"/>
</dbReference>
<feature type="domain" description="Methyltransferase" evidence="2">
    <location>
        <begin position="136"/>
        <end position="227"/>
    </location>
</feature>
<keyword evidence="3" id="KW-0808">Transferase</keyword>
<comment type="caution">
    <text evidence="3">The sequence shown here is derived from an EMBL/GenBank/DDBJ whole genome shotgun (WGS) entry which is preliminary data.</text>
</comment>
<evidence type="ECO:0000313" key="4">
    <source>
        <dbReference type="Proteomes" id="UP000268093"/>
    </source>
</evidence>
<proteinExistence type="predicted"/>
<dbReference type="Proteomes" id="UP000268093">
    <property type="component" value="Unassembled WGS sequence"/>
</dbReference>
<feature type="compositionally biased region" description="Polar residues" evidence="1">
    <location>
        <begin position="69"/>
        <end position="79"/>
    </location>
</feature>
<dbReference type="OrthoDB" id="2013972at2759"/>
<gene>
    <name evidence="3" type="ORF">BC936DRAFT_140850</name>
</gene>
<name>A0A433A3D4_9FUNG</name>
<dbReference type="PANTHER" id="PTHR43591">
    <property type="entry name" value="METHYLTRANSFERASE"/>
    <property type="match status" value="1"/>
</dbReference>
<dbReference type="Pfam" id="PF13649">
    <property type="entry name" value="Methyltransf_25"/>
    <property type="match status" value="1"/>
</dbReference>
<accession>A0A433A3D4</accession>
<evidence type="ECO:0000313" key="3">
    <source>
        <dbReference type="EMBL" id="RUO97179.1"/>
    </source>
</evidence>
<feature type="region of interest" description="Disordered" evidence="1">
    <location>
        <begin position="49"/>
        <end position="79"/>
    </location>
</feature>
<dbReference type="InterPro" id="IPR029063">
    <property type="entry name" value="SAM-dependent_MTases_sf"/>
</dbReference>
<dbReference type="CDD" id="cd02440">
    <property type="entry name" value="AdoMet_MTases"/>
    <property type="match status" value="1"/>
</dbReference>
<protein>
    <submittedName>
        <fullName evidence="3">S-adenosyl-L-methionine-dependent methyltransferase</fullName>
    </submittedName>
</protein>
<evidence type="ECO:0000259" key="2">
    <source>
        <dbReference type="Pfam" id="PF13649"/>
    </source>
</evidence>
<keyword evidence="3" id="KW-0489">Methyltransferase</keyword>
<dbReference type="GO" id="GO:0008168">
    <property type="term" value="F:methyltransferase activity"/>
    <property type="evidence" value="ECO:0007669"/>
    <property type="project" value="UniProtKB-KW"/>
</dbReference>
<dbReference type="PANTHER" id="PTHR43591:SF24">
    <property type="entry name" value="2-METHOXY-6-POLYPRENYL-1,4-BENZOQUINOL METHYLASE, MITOCHONDRIAL"/>
    <property type="match status" value="1"/>
</dbReference>
<sequence>MDGSSLGFASHPTILDMRSHAFTRLFPTLQNHCGSPICSPILPLSQSLTMGTQQSKKNSNGRSSDRSSKASVDASNQNKCPNFGRTYHDIKSSVYILPSDDREIDRLILHHYCIKLGFNGNLIAPVEDILNEGGRVLDIGCGPGIWALEIAHDFECAEVHGIDLVPMFPQQIKPPNVEFAISNVLERLPFPDNYFDFVQMRSFVVALRTYEWPVAIQEIFRVVKPGGWAQLIDIDQKFFRLDGESKAFFDEMTVIITQAGLDPFIAKHLGKYLKKAGFEDVQSTRISIPIGPWKGQLGQMMSDDMCEGFIGAGRLYCPAMNLTAEEYEVLIRKMFHDANKCESYYNWYGHHGRKPIDQDSM</sequence>
<dbReference type="AlphaFoldDB" id="A0A433A3D4"/>
<dbReference type="Gene3D" id="3.40.50.150">
    <property type="entry name" value="Vaccinia Virus protein VP39"/>
    <property type="match status" value="1"/>
</dbReference>
<dbReference type="SUPFAM" id="SSF53335">
    <property type="entry name" value="S-adenosyl-L-methionine-dependent methyltransferases"/>
    <property type="match status" value="1"/>
</dbReference>
<reference evidence="3 4" key="1">
    <citation type="journal article" date="2018" name="New Phytol.">
        <title>Phylogenomics of Endogonaceae and evolution of mycorrhizas within Mucoromycota.</title>
        <authorList>
            <person name="Chang Y."/>
            <person name="Desiro A."/>
            <person name="Na H."/>
            <person name="Sandor L."/>
            <person name="Lipzen A."/>
            <person name="Clum A."/>
            <person name="Barry K."/>
            <person name="Grigoriev I.V."/>
            <person name="Martin F.M."/>
            <person name="Stajich J.E."/>
            <person name="Smith M.E."/>
            <person name="Bonito G."/>
            <person name="Spatafora J.W."/>
        </authorList>
    </citation>
    <scope>NUCLEOTIDE SEQUENCE [LARGE SCALE GENOMIC DNA]</scope>
    <source>
        <strain evidence="3 4">GMNB39</strain>
    </source>
</reference>
<dbReference type="InterPro" id="IPR041698">
    <property type="entry name" value="Methyltransf_25"/>
</dbReference>
<dbReference type="GO" id="GO:0032259">
    <property type="term" value="P:methylation"/>
    <property type="evidence" value="ECO:0007669"/>
    <property type="project" value="UniProtKB-KW"/>
</dbReference>
<keyword evidence="4" id="KW-1185">Reference proteome</keyword>